<comment type="caution">
    <text evidence="1">The sequence shown here is derived from an EMBL/GenBank/DDBJ whole genome shotgun (WGS) entry which is preliminary data.</text>
</comment>
<evidence type="ECO:0000313" key="2">
    <source>
        <dbReference type="Proteomes" id="UP000256294"/>
    </source>
</evidence>
<protein>
    <submittedName>
        <fullName evidence="1">Uncharacterized protein</fullName>
    </submittedName>
</protein>
<reference evidence="1 2" key="1">
    <citation type="submission" date="2018-08" db="EMBL/GenBank/DDBJ databases">
        <title>Genomic Encyclopedia of Archaeal and Bacterial Type Strains, Phase II (KMG-II): from individual species to whole genera.</title>
        <authorList>
            <person name="Goeker M."/>
        </authorList>
    </citation>
    <scope>NUCLEOTIDE SEQUENCE [LARGE SCALE GENOMIC DNA]</scope>
    <source>
        <strain evidence="1 2">DSM 17905</strain>
    </source>
</reference>
<dbReference type="AlphaFoldDB" id="A0A3D9UJ04"/>
<sequence length="46" mass="5482">MAQFSHFELELLNPNFDSPLVDIITELELLRHLRLETNVHPIYLYS</sequence>
<keyword evidence="2" id="KW-1185">Reference proteome</keyword>
<dbReference type="Proteomes" id="UP000256294">
    <property type="component" value="Unassembled WGS sequence"/>
</dbReference>
<gene>
    <name evidence="1" type="ORF">BDD26_1284</name>
</gene>
<organism evidence="1 2">
    <name type="scientific">Xenorhabdus cabanillasii</name>
    <dbReference type="NCBI Taxonomy" id="351673"/>
    <lineage>
        <taxon>Bacteria</taxon>
        <taxon>Pseudomonadati</taxon>
        <taxon>Pseudomonadota</taxon>
        <taxon>Gammaproteobacteria</taxon>
        <taxon>Enterobacterales</taxon>
        <taxon>Morganellaceae</taxon>
        <taxon>Xenorhabdus</taxon>
    </lineage>
</organism>
<name>A0A3D9UJ04_9GAMM</name>
<accession>A0A3D9UJ04</accession>
<proteinExistence type="predicted"/>
<evidence type="ECO:0000313" key="1">
    <source>
        <dbReference type="EMBL" id="REF26615.1"/>
    </source>
</evidence>
<dbReference type="EMBL" id="QTUB01000001">
    <property type="protein sequence ID" value="REF26615.1"/>
    <property type="molecule type" value="Genomic_DNA"/>
</dbReference>